<name>A0A8S1EWN0_9PELO</name>
<dbReference type="CDD" id="cd00037">
    <property type="entry name" value="CLECT"/>
    <property type="match status" value="1"/>
</dbReference>
<accession>A0A8S1EWN0</accession>
<protein>
    <recommendedName>
        <fullName evidence="1">non-specific serine/threonine protein kinase</fullName>
        <ecNumber evidence="1">2.7.11.1</ecNumber>
    </recommendedName>
</protein>
<dbReference type="Gene3D" id="3.10.100.10">
    <property type="entry name" value="Mannose-Binding Protein A, subunit A"/>
    <property type="match status" value="1"/>
</dbReference>
<dbReference type="InterPro" id="IPR011009">
    <property type="entry name" value="Kinase-like_dom_sf"/>
</dbReference>
<organism evidence="3 4">
    <name type="scientific">Caenorhabditis bovis</name>
    <dbReference type="NCBI Taxonomy" id="2654633"/>
    <lineage>
        <taxon>Eukaryota</taxon>
        <taxon>Metazoa</taxon>
        <taxon>Ecdysozoa</taxon>
        <taxon>Nematoda</taxon>
        <taxon>Chromadorea</taxon>
        <taxon>Rhabditida</taxon>
        <taxon>Rhabditina</taxon>
        <taxon>Rhabditomorpha</taxon>
        <taxon>Rhabditoidea</taxon>
        <taxon>Rhabditidae</taxon>
        <taxon>Peloderinae</taxon>
        <taxon>Caenorhabditis</taxon>
    </lineage>
</organism>
<dbReference type="GO" id="GO:0004674">
    <property type="term" value="F:protein serine/threonine kinase activity"/>
    <property type="evidence" value="ECO:0007669"/>
    <property type="project" value="UniProtKB-EC"/>
</dbReference>
<dbReference type="InterPro" id="IPR000719">
    <property type="entry name" value="Prot_kinase_dom"/>
</dbReference>
<dbReference type="Proteomes" id="UP000494206">
    <property type="component" value="Unassembled WGS sequence"/>
</dbReference>
<dbReference type="SMART" id="SM00605">
    <property type="entry name" value="CW"/>
    <property type="match status" value="1"/>
</dbReference>
<dbReference type="Pfam" id="PF00069">
    <property type="entry name" value="Pkinase"/>
    <property type="match status" value="1"/>
</dbReference>
<dbReference type="SUPFAM" id="SSF56112">
    <property type="entry name" value="Protein kinase-like (PK-like)"/>
    <property type="match status" value="1"/>
</dbReference>
<evidence type="ECO:0000313" key="3">
    <source>
        <dbReference type="EMBL" id="CAB3404622.1"/>
    </source>
</evidence>
<dbReference type="Pfam" id="PF08277">
    <property type="entry name" value="PAN_3"/>
    <property type="match status" value="1"/>
</dbReference>
<dbReference type="InterPro" id="IPR006583">
    <property type="entry name" value="PAN-3_domain"/>
</dbReference>
<dbReference type="InterPro" id="IPR050235">
    <property type="entry name" value="CK1_Ser-Thr_kinase"/>
</dbReference>
<dbReference type="EMBL" id="CADEPM010000004">
    <property type="protein sequence ID" value="CAB3404622.1"/>
    <property type="molecule type" value="Genomic_DNA"/>
</dbReference>
<dbReference type="PROSITE" id="PS50011">
    <property type="entry name" value="PROTEIN_KINASE_DOM"/>
    <property type="match status" value="1"/>
</dbReference>
<comment type="caution">
    <text evidence="3">The sequence shown here is derived from an EMBL/GenBank/DDBJ whole genome shotgun (WGS) entry which is preliminary data.</text>
</comment>
<reference evidence="3 4" key="1">
    <citation type="submission" date="2020-04" db="EMBL/GenBank/DDBJ databases">
        <authorList>
            <person name="Laetsch R D."/>
            <person name="Stevens L."/>
            <person name="Kumar S."/>
            <person name="Blaxter L. M."/>
        </authorList>
    </citation>
    <scope>NUCLEOTIDE SEQUENCE [LARGE SCALE GENOMIC DNA]</scope>
</reference>
<dbReference type="AlphaFoldDB" id="A0A8S1EWN0"/>
<dbReference type="SUPFAM" id="SSF56436">
    <property type="entry name" value="C-type lectin-like"/>
    <property type="match status" value="1"/>
</dbReference>
<dbReference type="InterPro" id="IPR016186">
    <property type="entry name" value="C-type_lectin-like/link_sf"/>
</dbReference>
<dbReference type="SMART" id="SM00220">
    <property type="entry name" value="S_TKc"/>
    <property type="match status" value="1"/>
</dbReference>
<dbReference type="PANTHER" id="PTHR11909">
    <property type="entry name" value="CASEIN KINASE-RELATED"/>
    <property type="match status" value="1"/>
</dbReference>
<dbReference type="OrthoDB" id="5979581at2759"/>
<dbReference type="EC" id="2.7.11.1" evidence="1"/>
<dbReference type="PROSITE" id="PS00108">
    <property type="entry name" value="PROTEIN_KINASE_ST"/>
    <property type="match status" value="1"/>
</dbReference>
<dbReference type="InterPro" id="IPR008271">
    <property type="entry name" value="Ser/Thr_kinase_AS"/>
</dbReference>
<evidence type="ECO:0000313" key="4">
    <source>
        <dbReference type="Proteomes" id="UP000494206"/>
    </source>
</evidence>
<gene>
    <name evidence="3" type="ORF">CBOVIS_LOCUS6924</name>
</gene>
<dbReference type="InterPro" id="IPR016187">
    <property type="entry name" value="CTDL_fold"/>
</dbReference>
<proteinExistence type="predicted"/>
<feature type="domain" description="Protein kinase" evidence="2">
    <location>
        <begin position="301"/>
        <end position="582"/>
    </location>
</feature>
<dbReference type="GO" id="GO:0005524">
    <property type="term" value="F:ATP binding"/>
    <property type="evidence" value="ECO:0007669"/>
    <property type="project" value="InterPro"/>
</dbReference>
<dbReference type="Gene3D" id="1.10.510.10">
    <property type="entry name" value="Transferase(Phosphotransferase) domain 1"/>
    <property type="match status" value="1"/>
</dbReference>
<keyword evidence="4" id="KW-1185">Reference proteome</keyword>
<sequence>MLKNKEACFGSNGQEQIDEKKPVFCLSMVVFWGTLKSPNYPIKKTADWDTCVNDCLNTNNCVACAEGTTETECLIFEYYNLTYITKTAFNTKKVALKLEINGAECPASTDPPLFGKPNAYGYIKNVRSTATEKFKSMFYTVTAGLKITYNPCYDDESAVTDGNTFYCVSPSYSEESYVDAKAVCSGKGGELLAITSQTMYDNFKDWIVPLQSTTSYIKMKRLKTCDTSYPSSYNTASPDGTCGKNKLFTTEGTTNQFTAGAWASDYPCNSQCGECLLMSLRGKSAPPYVECGALLGKYRTFQIDQMIAGGGFGQIYRAFNLDTNEEVAVKVEKAHGNDSQRMIMESMVLESMLGKRHFPRIYYSGSLKNFNYIVMEMLGMNLGDIRKSLASRKISKHSAIRIGIQVIDGLELLHSQGFLHRDLKPTNCCVGLGPDRKRIYLVDFGMSRRFRNEDGSHRESRRYCGFRGTTRYCSYRMHDRREQGPVDDLWCLYYTLAELIEGYLPWRSLEAADEMAQAKKIAKHSEIYPSMPTRFASFDRNLRRLRQDSTPNYLKFKDILASCVKFVDTNAEFEWDEEKYNM</sequence>
<evidence type="ECO:0000256" key="1">
    <source>
        <dbReference type="ARBA" id="ARBA00012513"/>
    </source>
</evidence>
<evidence type="ECO:0000259" key="2">
    <source>
        <dbReference type="PROSITE" id="PS50011"/>
    </source>
</evidence>